<dbReference type="OrthoDB" id="3354680at2759"/>
<dbReference type="EMBL" id="PQXL01000096">
    <property type="protein sequence ID" value="THV51873.1"/>
    <property type="molecule type" value="Genomic_DNA"/>
</dbReference>
<accession>A0A4S8R241</accession>
<reference evidence="1 2" key="1">
    <citation type="submission" date="2017-12" db="EMBL/GenBank/DDBJ databases">
        <title>Comparative genomics of Botrytis spp.</title>
        <authorList>
            <person name="Valero-Jimenez C.A."/>
            <person name="Tapia P."/>
            <person name="Veloso J."/>
            <person name="Silva-Moreno E."/>
            <person name="Staats M."/>
            <person name="Valdes J.H."/>
            <person name="Van Kan J.A.L."/>
        </authorList>
    </citation>
    <scope>NUCLEOTIDE SEQUENCE [LARGE SCALE GENOMIC DNA]</scope>
    <source>
        <strain evidence="1 2">MUCL435</strain>
    </source>
</reference>
<evidence type="ECO:0008006" key="3">
    <source>
        <dbReference type="Google" id="ProtNLM"/>
    </source>
</evidence>
<gene>
    <name evidence="1" type="ORF">BGAL_0096g00200</name>
</gene>
<dbReference type="Proteomes" id="UP000308671">
    <property type="component" value="Unassembled WGS sequence"/>
</dbReference>
<name>A0A4S8R241_9HELO</name>
<evidence type="ECO:0000313" key="2">
    <source>
        <dbReference type="Proteomes" id="UP000308671"/>
    </source>
</evidence>
<dbReference type="AlphaFoldDB" id="A0A4S8R241"/>
<protein>
    <recommendedName>
        <fullName evidence="3">DUF1990 domain-containing protein</fullName>
    </recommendedName>
</protein>
<organism evidence="1 2">
    <name type="scientific">Botrytis galanthina</name>
    <dbReference type="NCBI Taxonomy" id="278940"/>
    <lineage>
        <taxon>Eukaryota</taxon>
        <taxon>Fungi</taxon>
        <taxon>Dikarya</taxon>
        <taxon>Ascomycota</taxon>
        <taxon>Pezizomycotina</taxon>
        <taxon>Leotiomycetes</taxon>
        <taxon>Helotiales</taxon>
        <taxon>Sclerotiniaceae</taxon>
        <taxon>Botrytis</taxon>
    </lineage>
</organism>
<comment type="caution">
    <text evidence="1">The sequence shown here is derived from an EMBL/GenBank/DDBJ whole genome shotgun (WGS) entry which is preliminary data.</text>
</comment>
<proteinExistence type="predicted"/>
<evidence type="ECO:0000313" key="1">
    <source>
        <dbReference type="EMBL" id="THV51873.1"/>
    </source>
</evidence>
<sequence>MSLSMFTVSKLLVPTAVVGLGITIYLQDRPLSAARTATITSYQQLSPSFTSSSQSFSSIINPRNHISITDSYKIRLSKADIRNRSDEEILATFTRGFFAGWIFTPERYLIASLRFIGMKFIPCGYSKISPGSILELDSLSDRTLPPKDSPLFGGNFMVLYTKTEDSKPRDCPNCIEIGYGDDRKQFSGMHSFELIHGRDGATIWYSSVSCNPTINKRPFPNWLFAFHRWYARTLFRDGIAAVLATE</sequence>
<keyword evidence="2" id="KW-1185">Reference proteome</keyword>